<feature type="transmembrane region" description="Helical" evidence="7">
    <location>
        <begin position="280"/>
        <end position="304"/>
    </location>
</feature>
<dbReference type="InterPro" id="IPR017938">
    <property type="entry name" value="Riboflavin_synthase-like_b-brl"/>
</dbReference>
<dbReference type="InterPro" id="IPR017927">
    <property type="entry name" value="FAD-bd_FR_type"/>
</dbReference>
<evidence type="ECO:0000256" key="3">
    <source>
        <dbReference type="ARBA" id="ARBA00022989"/>
    </source>
</evidence>
<evidence type="ECO:0000259" key="8">
    <source>
        <dbReference type="PROSITE" id="PS51384"/>
    </source>
</evidence>
<keyword evidence="3 7" id="KW-1133">Transmembrane helix</keyword>
<feature type="transmembrane region" description="Helical" evidence="7">
    <location>
        <begin position="90"/>
        <end position="110"/>
    </location>
</feature>
<gene>
    <name evidence="9" type="ORF">F444_15046</name>
</gene>
<feature type="transmembrane region" description="Helical" evidence="7">
    <location>
        <begin position="136"/>
        <end position="157"/>
    </location>
</feature>
<feature type="region of interest" description="Disordered" evidence="6">
    <location>
        <begin position="165"/>
        <end position="184"/>
    </location>
</feature>
<dbReference type="PROSITE" id="PS51384">
    <property type="entry name" value="FAD_FR"/>
    <property type="match status" value="1"/>
</dbReference>
<evidence type="ECO:0000256" key="7">
    <source>
        <dbReference type="SAM" id="Phobius"/>
    </source>
</evidence>
<dbReference type="SUPFAM" id="SSF52343">
    <property type="entry name" value="Ferredoxin reductase-like, C-terminal NADP-linked domain"/>
    <property type="match status" value="1"/>
</dbReference>
<feature type="transmembrane region" description="Helical" evidence="7">
    <location>
        <begin position="642"/>
        <end position="663"/>
    </location>
</feature>
<feature type="compositionally biased region" description="Pro residues" evidence="6">
    <location>
        <begin position="171"/>
        <end position="183"/>
    </location>
</feature>
<sequence>MSAERFANPYLIPDRIEPEVETAPRLRQRRHSSSLWRYALVTTLNLFVALCFVLFIGGQAAYVSPLYKNHLQSLVASWWGSHEEMVDPSYLLLVGVAPTLLCVAVAQWLYRLRTQRKIWRITTILRRRPSPDSLSYGELLFLFVLSTGNALVFWYGFTKKHGHKPRFSGDPPSPHPPHPPGPPSGTSYIKMAGNALGFNCLFNMGLLFIPATRNNIWMEFMNISYANGIKFHRWLGVAAILTGIIHCGCYYYNWLQDGRWKQMTLPCWDCSLRERTGRKIWVNVFGELALLCFLVIGVTSIPWIRRKMYNFFYNVHQLFFLAILFTTLHWSRAVWFLLPSVVVYLVSRVLSHCNGASSVKVVEFTALSPSLCKLVIAHTPSERGRYQVGQFVYLNVPAISRLEWHAFTIASSPKTSYKSSNTMTILIKALGDWTEKLMVYQQVCTRCSIEPEVYVDGYYGVSLEMYKSYSTVVLIGGGVGISPLLGLLEGICITAETRQVHGRKSFPRRVAAIFTMRELELLKEIYPLLVRLREVDPQGRFISVTVTLTTTPRPDELDASLDGDYKCSGFLPTYSFSQTQIFSHSTKKGCPFGSSLDPSGISMLHFIAFGLVVGLVTVFQLGNGMLVGLQDIIWVLQLSLKTFALFAAAFCVYICVVVMRWIGIIRAAYKTVRTQYPVDEWSLKENLLPESRGRIFNPDILTFRDLIGDFHVRVGNRPDLTKHLRKLHAGHRQRCSGAGAIGVFVSGPGSLKTSIAKAAASIGASDFDIHEEEFEL</sequence>
<dbReference type="Pfam" id="PF08022">
    <property type="entry name" value="FAD_binding_8"/>
    <property type="match status" value="1"/>
</dbReference>
<dbReference type="InterPro" id="IPR050369">
    <property type="entry name" value="RBOH/FRE"/>
</dbReference>
<dbReference type="SFLD" id="SFLDG01168">
    <property type="entry name" value="Ferric_reductase_subgroup_(FRE"/>
    <property type="match status" value="1"/>
</dbReference>
<feature type="transmembrane region" description="Helical" evidence="7">
    <location>
        <begin position="311"/>
        <end position="328"/>
    </location>
</feature>
<dbReference type="Gene3D" id="2.40.30.10">
    <property type="entry name" value="Translation factors"/>
    <property type="match status" value="1"/>
</dbReference>
<dbReference type="Gene3D" id="3.40.50.80">
    <property type="entry name" value="Nucleotide-binding domain of ferredoxin-NADP reductase (FNR) module"/>
    <property type="match status" value="2"/>
</dbReference>
<comment type="caution">
    <text evidence="9">The sequence shown here is derived from an EMBL/GenBank/DDBJ whole genome shotgun (WGS) entry which is preliminary data.</text>
</comment>
<dbReference type="PANTHER" id="PTHR11972:SF193">
    <property type="entry name" value="FAD-BINDING FR-TYPE DOMAIN-CONTAINING PROTEIN"/>
    <property type="match status" value="1"/>
</dbReference>
<dbReference type="SFLD" id="SFLDS00052">
    <property type="entry name" value="Ferric_Reductase_Domain"/>
    <property type="match status" value="1"/>
</dbReference>
<dbReference type="GO" id="GO:0016491">
    <property type="term" value="F:oxidoreductase activity"/>
    <property type="evidence" value="ECO:0007669"/>
    <property type="project" value="UniProtKB-KW"/>
</dbReference>
<evidence type="ECO:0000256" key="5">
    <source>
        <dbReference type="ARBA" id="ARBA00023136"/>
    </source>
</evidence>
<evidence type="ECO:0000256" key="6">
    <source>
        <dbReference type="SAM" id="MobiDB-lite"/>
    </source>
</evidence>
<feature type="transmembrane region" description="Helical" evidence="7">
    <location>
        <begin position="35"/>
        <end position="57"/>
    </location>
</feature>
<evidence type="ECO:0000256" key="2">
    <source>
        <dbReference type="ARBA" id="ARBA00022692"/>
    </source>
</evidence>
<accession>A0A080ZN87</accession>
<proteinExistence type="predicted"/>
<feature type="transmembrane region" description="Helical" evidence="7">
    <location>
        <begin position="603"/>
        <end position="622"/>
    </location>
</feature>
<dbReference type="PANTHER" id="PTHR11972">
    <property type="entry name" value="NADPH OXIDASE"/>
    <property type="match status" value="1"/>
</dbReference>
<dbReference type="SUPFAM" id="SSF63380">
    <property type="entry name" value="Riboflavin synthase domain-like"/>
    <property type="match status" value="1"/>
</dbReference>
<name>A0A080ZN87_PHYNI</name>
<dbReference type="InterPro" id="IPR013112">
    <property type="entry name" value="FAD-bd_8"/>
</dbReference>
<dbReference type="OrthoDB" id="167398at2759"/>
<reference evidence="9 10" key="1">
    <citation type="submission" date="2013-11" db="EMBL/GenBank/DDBJ databases">
        <title>The Genome Sequence of Phytophthora parasitica P1976.</title>
        <authorList>
            <consortium name="The Broad Institute Genomics Platform"/>
            <person name="Russ C."/>
            <person name="Tyler B."/>
            <person name="Panabieres F."/>
            <person name="Shan W."/>
            <person name="Tripathy S."/>
            <person name="Grunwald N."/>
            <person name="Machado M."/>
            <person name="Johnson C.S."/>
            <person name="Walker B."/>
            <person name="Young S."/>
            <person name="Zeng Q."/>
            <person name="Gargeya S."/>
            <person name="Fitzgerald M."/>
            <person name="Haas B."/>
            <person name="Abouelleil A."/>
            <person name="Allen A.W."/>
            <person name="Alvarado L."/>
            <person name="Arachchi H.M."/>
            <person name="Berlin A.M."/>
            <person name="Chapman S.B."/>
            <person name="Gainer-Dewar J."/>
            <person name="Goldberg J."/>
            <person name="Griggs A."/>
            <person name="Gujja S."/>
            <person name="Hansen M."/>
            <person name="Howarth C."/>
            <person name="Imamovic A."/>
            <person name="Ireland A."/>
            <person name="Larimer J."/>
            <person name="McCowan C."/>
            <person name="Murphy C."/>
            <person name="Pearson M."/>
            <person name="Poon T.W."/>
            <person name="Priest M."/>
            <person name="Roberts A."/>
            <person name="Saif S."/>
            <person name="Shea T."/>
            <person name="Sisk P."/>
            <person name="Sykes S."/>
            <person name="Wortman J."/>
            <person name="Nusbaum C."/>
            <person name="Birren B."/>
        </authorList>
    </citation>
    <scope>NUCLEOTIDE SEQUENCE [LARGE SCALE GENOMIC DNA]</scope>
    <source>
        <strain evidence="9 10">P1976</strain>
    </source>
</reference>
<dbReference type="CDD" id="cd06186">
    <property type="entry name" value="NOX_Duox_like_FAD_NADP"/>
    <property type="match status" value="1"/>
</dbReference>
<dbReference type="GO" id="GO:0005886">
    <property type="term" value="C:plasma membrane"/>
    <property type="evidence" value="ECO:0007669"/>
    <property type="project" value="TreeGrafter"/>
</dbReference>
<keyword evidence="2 7" id="KW-0812">Transmembrane</keyword>
<dbReference type="InterPro" id="IPR039261">
    <property type="entry name" value="FNR_nucleotide-bd"/>
</dbReference>
<evidence type="ECO:0000256" key="4">
    <source>
        <dbReference type="ARBA" id="ARBA00023002"/>
    </source>
</evidence>
<protein>
    <recommendedName>
        <fullName evidence="8">FAD-binding FR-type domain-containing protein</fullName>
    </recommendedName>
</protein>
<dbReference type="EMBL" id="ANJA01002776">
    <property type="protein sequence ID" value="ETO68098.1"/>
    <property type="molecule type" value="Genomic_DNA"/>
</dbReference>
<feature type="transmembrane region" description="Helical" evidence="7">
    <location>
        <begin position="188"/>
        <end position="210"/>
    </location>
</feature>
<evidence type="ECO:0000256" key="1">
    <source>
        <dbReference type="ARBA" id="ARBA00004141"/>
    </source>
</evidence>
<evidence type="ECO:0000313" key="10">
    <source>
        <dbReference type="Proteomes" id="UP000028582"/>
    </source>
</evidence>
<evidence type="ECO:0000313" key="9">
    <source>
        <dbReference type="EMBL" id="ETO68098.1"/>
    </source>
</evidence>
<feature type="domain" description="FAD-binding FR-type" evidence="8">
    <location>
        <begin position="354"/>
        <end position="465"/>
    </location>
</feature>
<keyword evidence="5 7" id="KW-0472">Membrane</keyword>
<dbReference type="Pfam" id="PF01794">
    <property type="entry name" value="Ferric_reduct"/>
    <property type="match status" value="1"/>
</dbReference>
<feature type="transmembrane region" description="Helical" evidence="7">
    <location>
        <begin position="231"/>
        <end position="253"/>
    </location>
</feature>
<organism evidence="9 10">
    <name type="scientific">Phytophthora nicotianae P1976</name>
    <dbReference type="NCBI Taxonomy" id="1317066"/>
    <lineage>
        <taxon>Eukaryota</taxon>
        <taxon>Sar</taxon>
        <taxon>Stramenopiles</taxon>
        <taxon>Oomycota</taxon>
        <taxon>Peronosporomycetes</taxon>
        <taxon>Peronosporales</taxon>
        <taxon>Peronosporaceae</taxon>
        <taxon>Phytophthora</taxon>
    </lineage>
</organism>
<dbReference type="AlphaFoldDB" id="A0A080ZN87"/>
<dbReference type="Proteomes" id="UP000028582">
    <property type="component" value="Unassembled WGS sequence"/>
</dbReference>
<dbReference type="InterPro" id="IPR013130">
    <property type="entry name" value="Fe3_Rdtase_TM_dom"/>
</dbReference>
<comment type="subcellular location">
    <subcellularLocation>
        <location evidence="1">Membrane</location>
        <topology evidence="1">Multi-pass membrane protein</topology>
    </subcellularLocation>
</comment>
<keyword evidence="4" id="KW-0560">Oxidoreductase</keyword>